<gene>
    <name evidence="3" type="ORF">B277_00385</name>
    <name evidence="4" type="ORF">CWN80_05940</name>
</gene>
<evidence type="ECO:0000313" key="4">
    <source>
        <dbReference type="EMBL" id="RWU84352.1"/>
    </source>
</evidence>
<evidence type="ECO:0000313" key="6">
    <source>
        <dbReference type="Proteomes" id="UP000288711"/>
    </source>
</evidence>
<reference evidence="4" key="3">
    <citation type="submission" date="2017-11" db="EMBL/GenBank/DDBJ databases">
        <authorList>
            <person name="Seuylemezian A."/>
            <person name="Cooper K."/>
            <person name="Vaishampayan P."/>
        </authorList>
    </citation>
    <scope>NUCLEOTIDE SEQUENCE</scope>
    <source>
        <strain evidence="4">PVAS-1</strain>
    </source>
</reference>
<evidence type="ECO:0000313" key="5">
    <source>
        <dbReference type="Proteomes" id="UP000004474"/>
    </source>
</evidence>
<sequence>MKVVDPKGRTWRVSRRWMPWRRRSSIGDWWQVPSGSGLGDDPISMIIGVLLLLLIIPIAIVALVVALELLLLLLVLPFALLGRMVFGRHWHVEVREGWTFVWETEAGGWRSSGRAIEQIADGMQRGLTPWQAAGPAAAQASPHPPGVGGPPPGQPPPPPGVRRG</sequence>
<dbReference type="EMBL" id="PIPF01000005">
    <property type="protein sequence ID" value="RWU84352.1"/>
    <property type="molecule type" value="Genomic_DNA"/>
</dbReference>
<dbReference type="eggNOG" id="ENOG50344NX">
    <property type="taxonomic scope" value="Bacteria"/>
</dbReference>
<feature type="compositionally biased region" description="Low complexity" evidence="1">
    <location>
        <begin position="131"/>
        <end position="141"/>
    </location>
</feature>
<dbReference type="Proteomes" id="UP000004474">
    <property type="component" value="Unassembled WGS sequence"/>
</dbReference>
<feature type="compositionally biased region" description="Pro residues" evidence="1">
    <location>
        <begin position="142"/>
        <end position="164"/>
    </location>
</feature>
<dbReference type="Proteomes" id="UP000288711">
    <property type="component" value="Unassembled WGS sequence"/>
</dbReference>
<name>K1E6V3_9MICO</name>
<protein>
    <submittedName>
        <fullName evidence="3">Uncharacterized protein</fullName>
    </submittedName>
</protein>
<keyword evidence="2" id="KW-0472">Membrane</keyword>
<feature type="transmembrane region" description="Helical" evidence="2">
    <location>
        <begin position="43"/>
        <end position="76"/>
    </location>
</feature>
<dbReference type="AlphaFoldDB" id="K1E6V3"/>
<dbReference type="RefSeq" id="WP_007923847.1">
    <property type="nucleotide sequence ID" value="NZ_ALWX01000002.1"/>
</dbReference>
<keyword evidence="2" id="KW-0812">Transmembrane</keyword>
<accession>K1E6V3</accession>
<organism evidence="3 5">
    <name type="scientific">Janibacter hoylei PVAS-1</name>
    <dbReference type="NCBI Taxonomy" id="1210046"/>
    <lineage>
        <taxon>Bacteria</taxon>
        <taxon>Bacillati</taxon>
        <taxon>Actinomycetota</taxon>
        <taxon>Actinomycetes</taxon>
        <taxon>Micrococcales</taxon>
        <taxon>Intrasporangiaceae</taxon>
        <taxon>Janibacter</taxon>
    </lineage>
</organism>
<dbReference type="PATRIC" id="fig|1210046.3.peg.77"/>
<dbReference type="EMBL" id="ALWX01000002">
    <property type="protein sequence ID" value="EKA62771.1"/>
    <property type="molecule type" value="Genomic_DNA"/>
</dbReference>
<keyword evidence="2" id="KW-1133">Transmembrane helix</keyword>
<evidence type="ECO:0000256" key="1">
    <source>
        <dbReference type="SAM" id="MobiDB-lite"/>
    </source>
</evidence>
<comment type="caution">
    <text evidence="3">The sequence shown here is derived from an EMBL/GenBank/DDBJ whole genome shotgun (WGS) entry which is preliminary data.</text>
</comment>
<keyword evidence="6" id="KW-1185">Reference proteome</keyword>
<reference evidence="4 6" key="1">
    <citation type="journal article" date="2009" name="Int. J. Syst. Evol. Microbiol.">
        <title>Janibacter hoylei sp. nov., Bacillus isronensis sp. nov. and Bacillus aryabhattai sp. nov., isolated from cryotubes used for collecting air from the upper atmosphere.</title>
        <authorList>
            <person name="Shivaji S."/>
            <person name="Chaturvedi P."/>
            <person name="Begum Z."/>
            <person name="Pindi P.K."/>
            <person name="Manorama R."/>
            <person name="Padmanaban D.A."/>
            <person name="Shouche Y.S."/>
            <person name="Pawar S."/>
            <person name="Vaishampayan P."/>
            <person name="Dutt C.B."/>
            <person name="Datta G.N."/>
            <person name="Manchanda R.K."/>
            <person name="Rao U.R."/>
            <person name="Bhargava P.M."/>
            <person name="Narlikar J.V."/>
        </authorList>
    </citation>
    <scope>NUCLEOTIDE SEQUENCE [LARGE SCALE GENOMIC DNA]</scope>
    <source>
        <strain evidence="4 6">PVAS-1</strain>
    </source>
</reference>
<dbReference type="OrthoDB" id="5194776at2"/>
<feature type="region of interest" description="Disordered" evidence="1">
    <location>
        <begin position="131"/>
        <end position="164"/>
    </location>
</feature>
<evidence type="ECO:0000313" key="3">
    <source>
        <dbReference type="EMBL" id="EKA62771.1"/>
    </source>
</evidence>
<reference evidence="3 5" key="2">
    <citation type="journal article" date="2012" name="J. Bacteriol.">
        <title>Genome Sequence of Janibacter hoylei MTCC8307, Isolated from the Stratospheric Air.</title>
        <authorList>
            <person name="Pawar S.P."/>
            <person name="Dhotre D.P."/>
            <person name="Shetty S.A."/>
            <person name="Chowdhury S.P."/>
            <person name="Chaudhari B.L."/>
            <person name="Shouche Y.S."/>
        </authorList>
    </citation>
    <scope>NUCLEOTIDE SEQUENCE [LARGE SCALE GENOMIC DNA]</scope>
    <source>
        <strain evidence="3 5">PVAS-1</strain>
    </source>
</reference>
<evidence type="ECO:0000256" key="2">
    <source>
        <dbReference type="SAM" id="Phobius"/>
    </source>
</evidence>
<proteinExistence type="predicted"/>